<organism evidence="2 3">
    <name type="scientific">Desmophyllum pertusum</name>
    <dbReference type="NCBI Taxonomy" id="174260"/>
    <lineage>
        <taxon>Eukaryota</taxon>
        <taxon>Metazoa</taxon>
        <taxon>Cnidaria</taxon>
        <taxon>Anthozoa</taxon>
        <taxon>Hexacorallia</taxon>
        <taxon>Scleractinia</taxon>
        <taxon>Caryophylliina</taxon>
        <taxon>Caryophylliidae</taxon>
        <taxon>Desmophyllum</taxon>
    </lineage>
</organism>
<proteinExistence type="predicted"/>
<keyword evidence="1" id="KW-1133">Transmembrane helix</keyword>
<dbReference type="Proteomes" id="UP001163046">
    <property type="component" value="Unassembled WGS sequence"/>
</dbReference>
<dbReference type="AlphaFoldDB" id="A0A9W9YD97"/>
<dbReference type="EMBL" id="MU827788">
    <property type="protein sequence ID" value="KAJ7331606.1"/>
    <property type="molecule type" value="Genomic_DNA"/>
</dbReference>
<keyword evidence="3" id="KW-1185">Reference proteome</keyword>
<accession>A0A9W9YD97</accession>
<gene>
    <name evidence="2" type="ORF">OS493_019191</name>
</gene>
<comment type="caution">
    <text evidence="2">The sequence shown here is derived from an EMBL/GenBank/DDBJ whole genome shotgun (WGS) entry which is preliminary data.</text>
</comment>
<evidence type="ECO:0000313" key="2">
    <source>
        <dbReference type="EMBL" id="KAJ7331606.1"/>
    </source>
</evidence>
<feature type="transmembrane region" description="Helical" evidence="1">
    <location>
        <begin position="39"/>
        <end position="64"/>
    </location>
</feature>
<keyword evidence="1" id="KW-0812">Transmembrane</keyword>
<evidence type="ECO:0000256" key="1">
    <source>
        <dbReference type="SAM" id="Phobius"/>
    </source>
</evidence>
<name>A0A9W9YD97_9CNID</name>
<reference evidence="2" key="1">
    <citation type="submission" date="2023-01" db="EMBL/GenBank/DDBJ databases">
        <title>Genome assembly of the deep-sea coral Lophelia pertusa.</title>
        <authorList>
            <person name="Herrera S."/>
            <person name="Cordes E."/>
        </authorList>
    </citation>
    <scope>NUCLEOTIDE SEQUENCE</scope>
    <source>
        <strain evidence="2">USNM1676648</strain>
        <tissue evidence="2">Polyp</tissue>
    </source>
</reference>
<keyword evidence="1" id="KW-0472">Membrane</keyword>
<evidence type="ECO:0000313" key="3">
    <source>
        <dbReference type="Proteomes" id="UP001163046"/>
    </source>
</evidence>
<sequence length="108" mass="11761">MSEATYNKKIASGDGIRIQQDSGKDGMAIVRKRSGQEKFLLLAVLILLIVLIVAIIVFIALYALEVTKDKQGEQLQETPPGIKPVCFSHGCVFSASGQFMFSCLKQAV</sequence>
<protein>
    <submittedName>
        <fullName evidence="2">Uncharacterized protein</fullName>
    </submittedName>
</protein>